<dbReference type="EMBL" id="BPQH01000001">
    <property type="protein sequence ID" value="GJD47443.1"/>
    <property type="molecule type" value="Genomic_DNA"/>
</dbReference>
<feature type="domain" description="Anti-sigma factor NepR" evidence="2">
    <location>
        <begin position="39"/>
        <end position="73"/>
    </location>
</feature>
<evidence type="ECO:0000259" key="2">
    <source>
        <dbReference type="Pfam" id="PF18557"/>
    </source>
</evidence>
<name>A0ABQ4QQ91_9HYPH</name>
<comment type="caution">
    <text evidence="3">The sequence shown here is derived from an EMBL/GenBank/DDBJ whole genome shotgun (WGS) entry which is preliminary data.</text>
</comment>
<evidence type="ECO:0000313" key="4">
    <source>
        <dbReference type="Proteomes" id="UP001055167"/>
    </source>
</evidence>
<protein>
    <recommendedName>
        <fullName evidence="2">Anti-sigma factor NepR domain-containing protein</fullName>
    </recommendedName>
</protein>
<gene>
    <name evidence="3" type="ORF">OPKNFCMD_0151</name>
</gene>
<evidence type="ECO:0000313" key="3">
    <source>
        <dbReference type="EMBL" id="GJD47443.1"/>
    </source>
</evidence>
<evidence type="ECO:0000256" key="1">
    <source>
        <dbReference type="SAM" id="MobiDB-lite"/>
    </source>
</evidence>
<dbReference type="RefSeq" id="WP_162501369.1">
    <property type="nucleotide sequence ID" value="NZ_BPQH01000001.1"/>
</dbReference>
<feature type="region of interest" description="Disordered" evidence="1">
    <location>
        <begin position="1"/>
        <end position="40"/>
    </location>
</feature>
<sequence length="90" mass="9102">MHDDQTGAPGGSGRARGRAGNRPGGGASGPDPGIDPRTRQRIGVALRAHYAGLMAAPIPDRFAALLAALEAAEPASGAARRGPPDQEDPR</sequence>
<keyword evidence="4" id="KW-1185">Reference proteome</keyword>
<dbReference type="Proteomes" id="UP001055167">
    <property type="component" value="Unassembled WGS sequence"/>
</dbReference>
<proteinExistence type="predicted"/>
<accession>A0ABQ4QQ91</accession>
<reference evidence="3" key="1">
    <citation type="journal article" date="2021" name="Front. Microbiol.">
        <title>Comprehensive Comparative Genomics and Phenotyping of Methylobacterium Species.</title>
        <authorList>
            <person name="Alessa O."/>
            <person name="Ogura Y."/>
            <person name="Fujitani Y."/>
            <person name="Takami H."/>
            <person name="Hayashi T."/>
            <person name="Sahin N."/>
            <person name="Tani A."/>
        </authorList>
    </citation>
    <scope>NUCLEOTIDE SEQUENCE</scope>
    <source>
        <strain evidence="3">KCTC 52305</strain>
    </source>
</reference>
<reference evidence="3" key="2">
    <citation type="submission" date="2021-08" db="EMBL/GenBank/DDBJ databases">
        <authorList>
            <person name="Tani A."/>
            <person name="Ola A."/>
            <person name="Ogura Y."/>
            <person name="Katsura K."/>
            <person name="Hayashi T."/>
        </authorList>
    </citation>
    <scope>NUCLEOTIDE SEQUENCE</scope>
    <source>
        <strain evidence="3">KCTC 52305</strain>
    </source>
</reference>
<organism evidence="3 4">
    <name type="scientific">Methylobacterium crusticola</name>
    <dbReference type="NCBI Taxonomy" id="1697972"/>
    <lineage>
        <taxon>Bacteria</taxon>
        <taxon>Pseudomonadati</taxon>
        <taxon>Pseudomonadota</taxon>
        <taxon>Alphaproteobacteria</taxon>
        <taxon>Hyphomicrobiales</taxon>
        <taxon>Methylobacteriaceae</taxon>
        <taxon>Methylobacterium</taxon>
    </lineage>
</organism>
<dbReference type="InterPro" id="IPR041649">
    <property type="entry name" value="NepR"/>
</dbReference>
<dbReference type="Pfam" id="PF18557">
    <property type="entry name" value="NepR"/>
    <property type="match status" value="1"/>
</dbReference>